<name>A0A1S2XM39_CICAR</name>
<evidence type="ECO:0000256" key="12">
    <source>
        <dbReference type="ARBA" id="ARBA00023098"/>
    </source>
</evidence>
<dbReference type="OrthoDB" id="10260889at2759"/>
<evidence type="ECO:0000256" key="1">
    <source>
        <dbReference type="ARBA" id="ARBA00001698"/>
    </source>
</evidence>
<keyword evidence="15 16" id="KW-1208">Phospholipid metabolism</keyword>
<dbReference type="UniPathway" id="UPA00557">
    <property type="reaction ID" value="UER00614"/>
</dbReference>
<dbReference type="EC" id="2.7.7.41" evidence="6 16"/>
<dbReference type="GO" id="GO:0005789">
    <property type="term" value="C:endoplasmic reticulum membrane"/>
    <property type="evidence" value="ECO:0007669"/>
    <property type="project" value="TreeGrafter"/>
</dbReference>
<comment type="function">
    <text evidence="16">May be involved in the synthesis of minor phospholipids and in modulation of IP3-mediated signal transduction.</text>
</comment>
<keyword evidence="19" id="KW-1185">Reference proteome</keyword>
<dbReference type="PROSITE" id="PS01315">
    <property type="entry name" value="CDS"/>
    <property type="match status" value="1"/>
</dbReference>
<evidence type="ECO:0000256" key="6">
    <source>
        <dbReference type="ARBA" id="ARBA00012487"/>
    </source>
</evidence>
<dbReference type="InterPro" id="IPR000374">
    <property type="entry name" value="PC_trans"/>
</dbReference>
<evidence type="ECO:0000256" key="16">
    <source>
        <dbReference type="PIRNR" id="PIRNR018269"/>
    </source>
</evidence>
<evidence type="ECO:0000256" key="8">
    <source>
        <dbReference type="ARBA" id="ARBA00022679"/>
    </source>
</evidence>
<feature type="transmembrane region" description="Helical" evidence="16">
    <location>
        <begin position="78"/>
        <end position="99"/>
    </location>
</feature>
<comment type="similarity">
    <text evidence="5 16 17">Belongs to the CDS family.</text>
</comment>
<dbReference type="STRING" id="3827.A0A1S2XM39"/>
<feature type="transmembrane region" description="Helical" evidence="16">
    <location>
        <begin position="210"/>
        <end position="235"/>
    </location>
</feature>
<evidence type="ECO:0000313" key="20">
    <source>
        <dbReference type="RefSeq" id="XP_004491429.1"/>
    </source>
</evidence>
<dbReference type="PANTHER" id="PTHR13773">
    <property type="entry name" value="PHOSPHATIDATE CYTIDYLYLTRANSFERASE"/>
    <property type="match status" value="1"/>
</dbReference>
<keyword evidence="13 16" id="KW-0472">Membrane</keyword>
<keyword evidence="10 16" id="KW-0548">Nucleotidyltransferase</keyword>
<comment type="cofactor">
    <cofactor evidence="16">
        <name>Mg(2+)</name>
        <dbReference type="ChEBI" id="CHEBI:18420"/>
    </cofactor>
    <text evidence="16">Requires a divalent cation for activity.</text>
</comment>
<feature type="transmembrane region" description="Helical" evidence="16">
    <location>
        <begin position="111"/>
        <end position="130"/>
    </location>
</feature>
<comment type="catalytic activity">
    <reaction evidence="1 16 17">
        <text>a 1,2-diacyl-sn-glycero-3-phosphate + CTP + H(+) = a CDP-1,2-diacyl-sn-glycerol + diphosphate</text>
        <dbReference type="Rhea" id="RHEA:16229"/>
        <dbReference type="ChEBI" id="CHEBI:15378"/>
        <dbReference type="ChEBI" id="CHEBI:33019"/>
        <dbReference type="ChEBI" id="CHEBI:37563"/>
        <dbReference type="ChEBI" id="CHEBI:58332"/>
        <dbReference type="ChEBI" id="CHEBI:58608"/>
        <dbReference type="EC" id="2.7.7.41"/>
    </reaction>
</comment>
<keyword evidence="9 16" id="KW-0812">Transmembrane</keyword>
<evidence type="ECO:0000256" key="15">
    <source>
        <dbReference type="ARBA" id="ARBA00023264"/>
    </source>
</evidence>
<protein>
    <recommendedName>
        <fullName evidence="6 16">Phosphatidate cytidylyltransferase</fullName>
        <ecNumber evidence="6 16">2.7.7.41</ecNumber>
    </recommendedName>
</protein>
<dbReference type="PaxDb" id="3827-XP_004491429.1"/>
<feature type="transmembrane region" description="Helical" evidence="16">
    <location>
        <begin position="53"/>
        <end position="72"/>
    </location>
</feature>
<feature type="transmembrane region" description="Helical" evidence="16">
    <location>
        <begin position="247"/>
        <end position="269"/>
    </location>
</feature>
<evidence type="ECO:0000256" key="11">
    <source>
        <dbReference type="ARBA" id="ARBA00022989"/>
    </source>
</evidence>
<keyword evidence="11 16" id="KW-1133">Transmembrane helix</keyword>
<dbReference type="Proteomes" id="UP000087171">
    <property type="component" value="Chromosome Ca2"/>
</dbReference>
<sequence>MKDLNADHSCGSPKTPNARQRRRANEGAVIPHEINKSNGNLLLVNDKYKYRSMWIRAYSSLWMLACVSLILYLGHLYIWAMIVIIQIVMASELFNLLRSANQDKRLPKSKFLNWHFFFTAMLYVYGRILSQHLVNTVTSDKFFYRLVSNLIKYQMVICYFLYIAGFVWFILSLKKRYYKYQFGQYAWTHMILIVVFTQSAFTVANIFQGIFWFIFPASLIAMNDVAAYFFGFFFGKTPLIKLSPKKTWEGFIGASVATMIAAFTFANFLGRFQWLTCPRKDLSTGWLECDPDPIFKPENIPLPEFVSHWTPEKEIAILPVQWHALWLGLFASIIAPFGGFFASGFKRAFKIKDFGDSIPGHGGFTDRMDCQMVMAVFVYIYHQSFIVPHDYSVDVFLDQIMSDLGFEEQLVLYTKLGQVLQERHLI</sequence>
<evidence type="ECO:0000313" key="19">
    <source>
        <dbReference type="Proteomes" id="UP000087171"/>
    </source>
</evidence>
<evidence type="ECO:0000256" key="5">
    <source>
        <dbReference type="ARBA" id="ARBA00010185"/>
    </source>
</evidence>
<keyword evidence="14 16" id="KW-0594">Phospholipid biosynthesis</keyword>
<dbReference type="AlphaFoldDB" id="A0A1S2XM39"/>
<keyword evidence="7 16" id="KW-0444">Lipid biosynthesis</keyword>
<dbReference type="GeneID" id="101514423"/>
<keyword evidence="12 16" id="KW-0443">Lipid metabolism</keyword>
<dbReference type="InterPro" id="IPR016720">
    <property type="entry name" value="PC_Trfase_euk"/>
</dbReference>
<dbReference type="PANTHER" id="PTHR13773:SF8">
    <property type="entry name" value="PHOSPHATIDATE CYTIDYLYLTRANSFERASE, PHOTORECEPTOR-SPECIFIC"/>
    <property type="match status" value="1"/>
</dbReference>
<feature type="transmembrane region" description="Helical" evidence="16">
    <location>
        <begin position="185"/>
        <end position="204"/>
    </location>
</feature>
<comment type="pathway">
    <text evidence="3 16 17">Phospholipid metabolism; CDP-diacylglycerol biosynthesis; CDP-diacylglycerol from sn-glycerol 3-phosphate: step 3/3.</text>
</comment>
<reference evidence="20" key="2">
    <citation type="submission" date="2025-08" db="UniProtKB">
        <authorList>
            <consortium name="RefSeq"/>
        </authorList>
    </citation>
    <scope>IDENTIFICATION</scope>
    <source>
        <tissue evidence="20">Etiolated seedlings</tissue>
    </source>
</reference>
<feature type="region of interest" description="Disordered" evidence="18">
    <location>
        <begin position="1"/>
        <end position="23"/>
    </location>
</feature>
<keyword evidence="8 16" id="KW-0808">Transferase</keyword>
<comment type="pathway">
    <text evidence="4">Lipid metabolism.</text>
</comment>
<evidence type="ECO:0000256" key="9">
    <source>
        <dbReference type="ARBA" id="ARBA00022692"/>
    </source>
</evidence>
<accession>A0A1S2XM39</accession>
<dbReference type="Pfam" id="PF01148">
    <property type="entry name" value="CTP_transf_1"/>
    <property type="match status" value="1"/>
</dbReference>
<evidence type="ECO:0000256" key="3">
    <source>
        <dbReference type="ARBA" id="ARBA00005119"/>
    </source>
</evidence>
<dbReference type="RefSeq" id="XP_004491429.1">
    <property type="nucleotide sequence ID" value="XM_004491372.3"/>
</dbReference>
<evidence type="ECO:0000256" key="14">
    <source>
        <dbReference type="ARBA" id="ARBA00023209"/>
    </source>
</evidence>
<gene>
    <name evidence="20" type="primary">LOC101514423</name>
</gene>
<evidence type="ECO:0000256" key="2">
    <source>
        <dbReference type="ARBA" id="ARBA00004141"/>
    </source>
</evidence>
<evidence type="ECO:0000256" key="17">
    <source>
        <dbReference type="RuleBase" id="RU003938"/>
    </source>
</evidence>
<dbReference type="PIRSF" id="PIRSF018269">
    <property type="entry name" value="PC_trans_euk"/>
    <property type="match status" value="1"/>
</dbReference>
<dbReference type="eggNOG" id="KOG1440">
    <property type="taxonomic scope" value="Eukaryota"/>
</dbReference>
<dbReference type="KEGG" id="cam:101514423"/>
<evidence type="ECO:0000256" key="4">
    <source>
        <dbReference type="ARBA" id="ARBA00005189"/>
    </source>
</evidence>
<evidence type="ECO:0000256" key="7">
    <source>
        <dbReference type="ARBA" id="ARBA00022516"/>
    </source>
</evidence>
<proteinExistence type="inferred from homology"/>
<reference evidence="19" key="1">
    <citation type="journal article" date="2013" name="Nat. Biotechnol.">
        <title>Draft genome sequence of chickpea (Cicer arietinum) provides a resource for trait improvement.</title>
        <authorList>
            <person name="Varshney R.K."/>
            <person name="Song C."/>
            <person name="Saxena R.K."/>
            <person name="Azam S."/>
            <person name="Yu S."/>
            <person name="Sharpe A.G."/>
            <person name="Cannon S."/>
            <person name="Baek J."/>
            <person name="Rosen B.D."/>
            <person name="Tar'an B."/>
            <person name="Millan T."/>
            <person name="Zhang X."/>
            <person name="Ramsay L.D."/>
            <person name="Iwata A."/>
            <person name="Wang Y."/>
            <person name="Nelson W."/>
            <person name="Farmer A.D."/>
            <person name="Gaur P.M."/>
            <person name="Soderlund C."/>
            <person name="Penmetsa R.V."/>
            <person name="Xu C."/>
            <person name="Bharti A.K."/>
            <person name="He W."/>
            <person name="Winter P."/>
            <person name="Zhao S."/>
            <person name="Hane J.K."/>
            <person name="Carrasquilla-Garcia N."/>
            <person name="Condie J.A."/>
            <person name="Upadhyaya H.D."/>
            <person name="Luo M.C."/>
            <person name="Thudi M."/>
            <person name="Gowda C.L."/>
            <person name="Singh N.P."/>
            <person name="Lichtenzveig J."/>
            <person name="Gali K.K."/>
            <person name="Rubio J."/>
            <person name="Nadarajan N."/>
            <person name="Dolezel J."/>
            <person name="Bansal K.C."/>
            <person name="Xu X."/>
            <person name="Edwards D."/>
            <person name="Zhang G."/>
            <person name="Kahl G."/>
            <person name="Gil J."/>
            <person name="Singh K.B."/>
            <person name="Datta S.K."/>
            <person name="Jackson S.A."/>
            <person name="Wang J."/>
            <person name="Cook D.R."/>
        </authorList>
    </citation>
    <scope>NUCLEOTIDE SEQUENCE [LARGE SCALE GENOMIC DNA]</scope>
    <source>
        <strain evidence="19">cv. CDC Frontier</strain>
    </source>
</reference>
<evidence type="ECO:0000256" key="18">
    <source>
        <dbReference type="SAM" id="MobiDB-lite"/>
    </source>
</evidence>
<evidence type="ECO:0000256" key="13">
    <source>
        <dbReference type="ARBA" id="ARBA00023136"/>
    </source>
</evidence>
<comment type="subcellular location">
    <subcellularLocation>
        <location evidence="2">Membrane</location>
        <topology evidence="2">Multi-pass membrane protein</topology>
    </subcellularLocation>
</comment>
<feature type="transmembrane region" description="Helical" evidence="16">
    <location>
        <begin position="150"/>
        <end position="173"/>
    </location>
</feature>
<evidence type="ECO:0000256" key="10">
    <source>
        <dbReference type="ARBA" id="ARBA00022695"/>
    </source>
</evidence>
<dbReference type="GO" id="GO:0004605">
    <property type="term" value="F:phosphatidate cytidylyltransferase activity"/>
    <property type="evidence" value="ECO:0007669"/>
    <property type="project" value="UniProtKB-UniRule"/>
</dbReference>
<dbReference type="GO" id="GO:0016024">
    <property type="term" value="P:CDP-diacylglycerol biosynthetic process"/>
    <property type="evidence" value="ECO:0007669"/>
    <property type="project" value="UniProtKB-UniRule"/>
</dbReference>
<feature type="transmembrane region" description="Helical" evidence="16">
    <location>
        <begin position="324"/>
        <end position="342"/>
    </location>
</feature>
<organism evidence="19 20">
    <name type="scientific">Cicer arietinum</name>
    <name type="common">Chickpea</name>
    <name type="synonym">Garbanzo</name>
    <dbReference type="NCBI Taxonomy" id="3827"/>
    <lineage>
        <taxon>Eukaryota</taxon>
        <taxon>Viridiplantae</taxon>
        <taxon>Streptophyta</taxon>
        <taxon>Embryophyta</taxon>
        <taxon>Tracheophyta</taxon>
        <taxon>Spermatophyta</taxon>
        <taxon>Magnoliopsida</taxon>
        <taxon>eudicotyledons</taxon>
        <taxon>Gunneridae</taxon>
        <taxon>Pentapetalae</taxon>
        <taxon>rosids</taxon>
        <taxon>fabids</taxon>
        <taxon>Fabales</taxon>
        <taxon>Fabaceae</taxon>
        <taxon>Papilionoideae</taxon>
        <taxon>50 kb inversion clade</taxon>
        <taxon>NPAAA clade</taxon>
        <taxon>Hologalegina</taxon>
        <taxon>IRL clade</taxon>
        <taxon>Cicereae</taxon>
        <taxon>Cicer</taxon>
    </lineage>
</organism>